<reference evidence="14 15" key="1">
    <citation type="submission" date="2017-01" db="EMBL/GenBank/DDBJ databases">
        <title>Novel large sulfur bacteria in the metagenomes of groundwater-fed chemosynthetic microbial mats in the Lake Huron basin.</title>
        <authorList>
            <person name="Sharrar A.M."/>
            <person name="Flood B.E."/>
            <person name="Bailey J.V."/>
            <person name="Jones D.S."/>
            <person name="Biddanda B."/>
            <person name="Ruberg S.A."/>
            <person name="Marcus D.N."/>
            <person name="Dick G.J."/>
        </authorList>
    </citation>
    <scope>NUCLEOTIDE SEQUENCE [LARGE SCALE GENOMIC DNA]</scope>
    <source>
        <strain evidence="14">A7</strain>
    </source>
</reference>
<name>A0A1W9KUK8_9BURK</name>
<protein>
    <recommendedName>
        <fullName evidence="11">Biosynthetic peptidoglycan transglycosylase</fullName>
        <ecNumber evidence="11">2.4.99.28</ecNumber>
    </recommendedName>
    <alternativeName>
        <fullName evidence="11">Glycan polymerase</fullName>
    </alternativeName>
    <alternativeName>
        <fullName evidence="11">Peptidoglycan glycosyltransferase MtgA</fullName>
        <shortName evidence="11">PGT</shortName>
    </alternativeName>
</protein>
<evidence type="ECO:0000256" key="3">
    <source>
        <dbReference type="ARBA" id="ARBA00022676"/>
    </source>
</evidence>
<dbReference type="AlphaFoldDB" id="A0A1W9KUK8"/>
<keyword evidence="10 11" id="KW-0961">Cell wall biogenesis/degradation</keyword>
<evidence type="ECO:0000256" key="9">
    <source>
        <dbReference type="ARBA" id="ARBA00023136"/>
    </source>
</evidence>
<comment type="subcellular location">
    <subcellularLocation>
        <location evidence="11">Cell inner membrane</location>
        <topology evidence="11">Single-pass membrane protein</topology>
    </subcellularLocation>
</comment>
<comment type="similarity">
    <text evidence="11">Belongs to the glycosyltransferase 51 family.</text>
</comment>
<dbReference type="UniPathway" id="UPA00219"/>
<comment type="caution">
    <text evidence="14">The sequence shown here is derived from an EMBL/GenBank/DDBJ whole genome shotgun (WGS) entry which is preliminary data.</text>
</comment>
<accession>A0A1W9KUK8</accession>
<proteinExistence type="inferred from homology"/>
<dbReference type="InterPro" id="IPR023346">
    <property type="entry name" value="Lysozyme-like_dom_sf"/>
</dbReference>
<evidence type="ECO:0000259" key="13">
    <source>
        <dbReference type="Pfam" id="PF00912"/>
    </source>
</evidence>
<evidence type="ECO:0000256" key="4">
    <source>
        <dbReference type="ARBA" id="ARBA00022679"/>
    </source>
</evidence>
<evidence type="ECO:0000256" key="5">
    <source>
        <dbReference type="ARBA" id="ARBA00022692"/>
    </source>
</evidence>
<keyword evidence="5 11" id="KW-0812">Transmembrane</keyword>
<feature type="coiled-coil region" evidence="12">
    <location>
        <begin position="93"/>
        <end position="120"/>
    </location>
</feature>
<comment type="pathway">
    <text evidence="11">Cell wall biogenesis; peptidoglycan biosynthesis.</text>
</comment>
<dbReference type="InterPro" id="IPR001264">
    <property type="entry name" value="Glyco_trans_51"/>
</dbReference>
<organism evidence="14 15">
    <name type="scientific">Rhodoferax ferrireducens</name>
    <dbReference type="NCBI Taxonomy" id="192843"/>
    <lineage>
        <taxon>Bacteria</taxon>
        <taxon>Pseudomonadati</taxon>
        <taxon>Pseudomonadota</taxon>
        <taxon>Betaproteobacteria</taxon>
        <taxon>Burkholderiales</taxon>
        <taxon>Comamonadaceae</taxon>
        <taxon>Rhodoferax</taxon>
    </lineage>
</organism>
<keyword evidence="8 11" id="KW-1133">Transmembrane helix</keyword>
<evidence type="ECO:0000313" key="15">
    <source>
        <dbReference type="Proteomes" id="UP000192505"/>
    </source>
</evidence>
<dbReference type="GO" id="GO:0071555">
    <property type="term" value="P:cell wall organization"/>
    <property type="evidence" value="ECO:0007669"/>
    <property type="project" value="UniProtKB-KW"/>
</dbReference>
<dbReference type="InterPro" id="IPR036950">
    <property type="entry name" value="PBP_transglycosylase"/>
</dbReference>
<dbReference type="GO" id="GO:0009252">
    <property type="term" value="P:peptidoglycan biosynthetic process"/>
    <property type="evidence" value="ECO:0007669"/>
    <property type="project" value="UniProtKB-UniRule"/>
</dbReference>
<keyword evidence="2 11" id="KW-0997">Cell inner membrane</keyword>
<dbReference type="Proteomes" id="UP000192505">
    <property type="component" value="Unassembled WGS sequence"/>
</dbReference>
<dbReference type="GO" id="GO:0016763">
    <property type="term" value="F:pentosyltransferase activity"/>
    <property type="evidence" value="ECO:0007669"/>
    <property type="project" value="InterPro"/>
</dbReference>
<feature type="domain" description="Glycosyl transferase family 51" evidence="13">
    <location>
        <begin position="142"/>
        <end position="257"/>
    </location>
</feature>
<evidence type="ECO:0000256" key="12">
    <source>
        <dbReference type="SAM" id="Coils"/>
    </source>
</evidence>
<evidence type="ECO:0000256" key="6">
    <source>
        <dbReference type="ARBA" id="ARBA00022960"/>
    </source>
</evidence>
<evidence type="ECO:0000256" key="10">
    <source>
        <dbReference type="ARBA" id="ARBA00023316"/>
    </source>
</evidence>
<keyword evidence="1 11" id="KW-1003">Cell membrane</keyword>
<keyword evidence="4 11" id="KW-0808">Transferase</keyword>
<evidence type="ECO:0000256" key="2">
    <source>
        <dbReference type="ARBA" id="ARBA00022519"/>
    </source>
</evidence>
<dbReference type="PANTHER" id="PTHR30400:SF0">
    <property type="entry name" value="BIOSYNTHETIC PEPTIDOGLYCAN TRANSGLYCOSYLASE"/>
    <property type="match status" value="1"/>
</dbReference>
<dbReference type="InterPro" id="IPR011812">
    <property type="entry name" value="Pep_trsgly"/>
</dbReference>
<dbReference type="GO" id="GO:0008955">
    <property type="term" value="F:peptidoglycan glycosyltransferase activity"/>
    <property type="evidence" value="ECO:0007669"/>
    <property type="project" value="UniProtKB-UniRule"/>
</dbReference>
<dbReference type="EC" id="2.4.99.28" evidence="11"/>
<dbReference type="Pfam" id="PF00912">
    <property type="entry name" value="Transgly"/>
    <property type="match status" value="2"/>
</dbReference>
<evidence type="ECO:0000256" key="1">
    <source>
        <dbReference type="ARBA" id="ARBA00022475"/>
    </source>
</evidence>
<sequence length="263" mass="29471">MKAWWRWVVLVIAAGFLLQLYFVARIAGMVVMDPQSTAFERSEAWRLVVDKGRLPWRQQWVPYEQISNNLKRAVIASEDDGFANHDGVDWDALEKAWEKNAKAEERVAKAQALAERAQAKAMAKNPAKTAAPAPPKPVKAPKVIGGSTITQQLAKNLFLSGERTLLRKGQEFVLTLLLEALLDKQRILEIYLNNVEWGEGVFGAEAAAQHYFRKPAAKLSTYEAARLAVMLPRPKYFEKLPNSSYVSGRASVIARRLESAELP</sequence>
<dbReference type="HAMAP" id="MF_00766">
    <property type="entry name" value="PGT_MtgA"/>
    <property type="match status" value="1"/>
</dbReference>
<evidence type="ECO:0000256" key="11">
    <source>
        <dbReference type="HAMAP-Rule" id="MF_00766"/>
    </source>
</evidence>
<keyword evidence="12" id="KW-0175">Coiled coil</keyword>
<dbReference type="GO" id="GO:0009274">
    <property type="term" value="C:peptidoglycan-based cell wall"/>
    <property type="evidence" value="ECO:0007669"/>
    <property type="project" value="InterPro"/>
</dbReference>
<dbReference type="SUPFAM" id="SSF53955">
    <property type="entry name" value="Lysozyme-like"/>
    <property type="match status" value="2"/>
</dbReference>
<keyword evidence="7 11" id="KW-0573">Peptidoglycan synthesis</keyword>
<keyword evidence="9 11" id="KW-0472">Membrane</keyword>
<dbReference type="PANTHER" id="PTHR30400">
    <property type="entry name" value="MONOFUNCTIONAL BIOSYNTHETIC PEPTIDOGLYCAN TRANSGLYCOSYLASE"/>
    <property type="match status" value="1"/>
</dbReference>
<comment type="catalytic activity">
    <reaction evidence="11">
        <text>[GlcNAc-(1-&gt;4)-Mur2Ac(oyl-L-Ala-gamma-D-Glu-L-Lys-D-Ala-D-Ala)](n)-di-trans,octa-cis-undecaprenyl diphosphate + beta-D-GlcNAc-(1-&gt;4)-Mur2Ac(oyl-L-Ala-gamma-D-Glu-L-Lys-D-Ala-D-Ala)-di-trans,octa-cis-undecaprenyl diphosphate = [GlcNAc-(1-&gt;4)-Mur2Ac(oyl-L-Ala-gamma-D-Glu-L-Lys-D-Ala-D-Ala)](n+1)-di-trans,octa-cis-undecaprenyl diphosphate + di-trans,octa-cis-undecaprenyl diphosphate + H(+)</text>
        <dbReference type="Rhea" id="RHEA:23708"/>
        <dbReference type="Rhea" id="RHEA-COMP:9602"/>
        <dbReference type="Rhea" id="RHEA-COMP:9603"/>
        <dbReference type="ChEBI" id="CHEBI:15378"/>
        <dbReference type="ChEBI" id="CHEBI:58405"/>
        <dbReference type="ChEBI" id="CHEBI:60033"/>
        <dbReference type="ChEBI" id="CHEBI:78435"/>
        <dbReference type="EC" id="2.4.99.28"/>
    </reaction>
</comment>
<keyword evidence="3 11" id="KW-0328">Glycosyltransferase</keyword>
<feature type="domain" description="Glycosyl transferase family 51" evidence="13">
    <location>
        <begin position="57"/>
        <end position="107"/>
    </location>
</feature>
<evidence type="ECO:0000256" key="7">
    <source>
        <dbReference type="ARBA" id="ARBA00022984"/>
    </source>
</evidence>
<keyword evidence="6 11" id="KW-0133">Cell shape</keyword>
<dbReference type="EMBL" id="MTEI01000005">
    <property type="protein sequence ID" value="OQW88193.1"/>
    <property type="molecule type" value="Genomic_DNA"/>
</dbReference>
<dbReference type="Gene3D" id="1.10.3810.10">
    <property type="entry name" value="Biosynthetic peptidoglycan transglycosylase-like"/>
    <property type="match status" value="1"/>
</dbReference>
<evidence type="ECO:0000256" key="8">
    <source>
        <dbReference type="ARBA" id="ARBA00022989"/>
    </source>
</evidence>
<evidence type="ECO:0000313" key="14">
    <source>
        <dbReference type="EMBL" id="OQW88193.1"/>
    </source>
</evidence>
<gene>
    <name evidence="11" type="primary">mtgA</name>
    <name evidence="14" type="ORF">BWK72_10715</name>
</gene>
<comment type="function">
    <text evidence="11">Peptidoglycan polymerase that catalyzes glycan chain elongation from lipid-linked precursors.</text>
</comment>
<dbReference type="GO" id="GO:0008360">
    <property type="term" value="P:regulation of cell shape"/>
    <property type="evidence" value="ECO:0007669"/>
    <property type="project" value="UniProtKB-KW"/>
</dbReference>
<dbReference type="GO" id="GO:0005886">
    <property type="term" value="C:plasma membrane"/>
    <property type="evidence" value="ECO:0007669"/>
    <property type="project" value="UniProtKB-SubCell"/>
</dbReference>